<organism evidence="9 10">
    <name type="scientific">Pleurostoma richardsiae</name>
    <dbReference type="NCBI Taxonomy" id="41990"/>
    <lineage>
        <taxon>Eukaryota</taxon>
        <taxon>Fungi</taxon>
        <taxon>Dikarya</taxon>
        <taxon>Ascomycota</taxon>
        <taxon>Pezizomycotina</taxon>
        <taxon>Sordariomycetes</taxon>
        <taxon>Sordariomycetidae</taxon>
        <taxon>Calosphaeriales</taxon>
        <taxon>Pleurostomataceae</taxon>
        <taxon>Pleurostoma</taxon>
    </lineage>
</organism>
<dbReference type="AlphaFoldDB" id="A0AA38VKI0"/>
<sequence>MRTSIILEMAEWFYNEGFWGFHVDSTKRYIASLYIRGNYSGLVNCYLQSNTAGDQLAYTTMDVDQTQPGEWRQFCSPTFMPVMSSSDANSTFHFTFDGSQLAGQSMYFNLLSVFKQTYKNRVNGLREDLAESVENLKAKWIRLPGGNNMEGTSSPYYWKWNETIGGLKNRPGRPGTWGDINTDGFGLLEMLQMSQDMGLKTVLGIWAGLYLDGEVVSEQSLQHYVVSAMNELEFLTGDAGTTYGAQRAALGYPDPFAIDHVEIGNEDYLNDGTISYNTYRFMDFYKPILEEYPSIVAISTINPSPAGVGGSAIDLHIYENEATFADLFNTFDQASRDFPVFVAEYAAIRPGSSTSGQVGAQTFGMACAEAIFLLGCERNSDVVVGSAYGALIKSYNEEPGSVAVIKHMANEILLLMSYYVQKLFAENMGSETLPVTATDGGFGPIYWSATENTTSTILKLVNYGGQTGTENAVNVTVFGSSKEEATLIVLSAPNSTSVNNLLALGGEASEVSVTTVTGSNGQFMVAFGNAFEIAILVI</sequence>
<dbReference type="GO" id="GO:0046556">
    <property type="term" value="F:alpha-L-arabinofuranosidase activity"/>
    <property type="evidence" value="ECO:0007669"/>
    <property type="project" value="UniProtKB-EC"/>
</dbReference>
<comment type="caution">
    <text evidence="9">The sequence shown here is derived from an EMBL/GenBank/DDBJ whole genome shotgun (WGS) entry which is preliminary data.</text>
</comment>
<dbReference type="Pfam" id="PF06964">
    <property type="entry name" value="Alpha-L-AF_C"/>
    <property type="match status" value="1"/>
</dbReference>
<dbReference type="SUPFAM" id="SSF51445">
    <property type="entry name" value="(Trans)glycosidases"/>
    <property type="match status" value="1"/>
</dbReference>
<evidence type="ECO:0000256" key="1">
    <source>
        <dbReference type="ARBA" id="ARBA00001462"/>
    </source>
</evidence>
<accession>A0AA38VKI0</accession>
<dbReference type="Pfam" id="PF22848">
    <property type="entry name" value="ASD1_dom"/>
    <property type="match status" value="1"/>
</dbReference>
<keyword evidence="6" id="KW-0378">Hydrolase</keyword>
<evidence type="ECO:0000313" key="9">
    <source>
        <dbReference type="EMBL" id="KAJ9149234.1"/>
    </source>
</evidence>
<proteinExistence type="inferred from homology"/>
<evidence type="ECO:0000256" key="4">
    <source>
        <dbReference type="ARBA" id="ARBA00012670"/>
    </source>
</evidence>
<keyword evidence="10" id="KW-1185">Reference proteome</keyword>
<feature type="domain" description="Alpha-L-arabinofuranosidase C-terminal" evidence="8">
    <location>
        <begin position="353"/>
        <end position="531"/>
    </location>
</feature>
<protein>
    <recommendedName>
        <fullName evidence="4">non-reducing end alpha-L-arabinofuranosidase</fullName>
        <ecNumber evidence="4">3.2.1.55</ecNumber>
    </recommendedName>
</protein>
<dbReference type="InterPro" id="IPR010720">
    <property type="entry name" value="Alpha-L-AF_C"/>
</dbReference>
<keyword evidence="5" id="KW-0732">Signal</keyword>
<gene>
    <name evidence="9" type="ORF">NKR23_g4334</name>
</gene>
<comment type="pathway">
    <text evidence="2">Glycan metabolism; L-arabinan degradation.</text>
</comment>
<evidence type="ECO:0000256" key="2">
    <source>
        <dbReference type="ARBA" id="ARBA00004834"/>
    </source>
</evidence>
<keyword evidence="7" id="KW-0325">Glycoprotein</keyword>
<dbReference type="Gene3D" id="3.20.20.80">
    <property type="entry name" value="Glycosidases"/>
    <property type="match status" value="1"/>
</dbReference>
<dbReference type="PANTHER" id="PTHR31776:SF0">
    <property type="entry name" value="ALPHA-L-ARABINOFURANOSIDASE 1"/>
    <property type="match status" value="1"/>
</dbReference>
<evidence type="ECO:0000256" key="6">
    <source>
        <dbReference type="ARBA" id="ARBA00022801"/>
    </source>
</evidence>
<dbReference type="InterPro" id="IPR051563">
    <property type="entry name" value="Glycosyl_Hydrolase_51"/>
</dbReference>
<comment type="catalytic activity">
    <reaction evidence="1">
        <text>Hydrolysis of terminal non-reducing alpha-L-arabinofuranoside residues in alpha-L-arabinosides.</text>
        <dbReference type="EC" id="3.2.1.55"/>
    </reaction>
</comment>
<dbReference type="EMBL" id="JANBVO010000010">
    <property type="protein sequence ID" value="KAJ9149234.1"/>
    <property type="molecule type" value="Genomic_DNA"/>
</dbReference>
<evidence type="ECO:0000259" key="8">
    <source>
        <dbReference type="SMART" id="SM00813"/>
    </source>
</evidence>
<dbReference type="GO" id="GO:0046373">
    <property type="term" value="P:L-arabinose metabolic process"/>
    <property type="evidence" value="ECO:0007669"/>
    <property type="project" value="InterPro"/>
</dbReference>
<dbReference type="InterPro" id="IPR055235">
    <property type="entry name" value="ASD1_cat"/>
</dbReference>
<dbReference type="InterPro" id="IPR017853">
    <property type="entry name" value="GH"/>
</dbReference>
<name>A0AA38VKI0_9PEZI</name>
<evidence type="ECO:0000313" key="10">
    <source>
        <dbReference type="Proteomes" id="UP001174694"/>
    </source>
</evidence>
<dbReference type="Proteomes" id="UP001174694">
    <property type="component" value="Unassembled WGS sequence"/>
</dbReference>
<evidence type="ECO:0000256" key="5">
    <source>
        <dbReference type="ARBA" id="ARBA00022729"/>
    </source>
</evidence>
<reference evidence="9" key="1">
    <citation type="submission" date="2022-07" db="EMBL/GenBank/DDBJ databases">
        <title>Fungi with potential for degradation of polypropylene.</title>
        <authorList>
            <person name="Gostincar C."/>
        </authorList>
    </citation>
    <scope>NUCLEOTIDE SEQUENCE</scope>
    <source>
        <strain evidence="9">EXF-13308</strain>
    </source>
</reference>
<comment type="similarity">
    <text evidence="3">Belongs to the glycosyl hydrolase 51 family.</text>
</comment>
<dbReference type="PANTHER" id="PTHR31776">
    <property type="entry name" value="ALPHA-L-ARABINOFURANOSIDASE 1"/>
    <property type="match status" value="1"/>
</dbReference>
<dbReference type="EC" id="3.2.1.55" evidence="4"/>
<evidence type="ECO:0000256" key="3">
    <source>
        <dbReference type="ARBA" id="ARBA00007186"/>
    </source>
</evidence>
<evidence type="ECO:0000256" key="7">
    <source>
        <dbReference type="ARBA" id="ARBA00023180"/>
    </source>
</evidence>
<dbReference type="SMART" id="SM00813">
    <property type="entry name" value="Alpha-L-AF_C"/>
    <property type="match status" value="1"/>
</dbReference>